<keyword evidence="2" id="KW-1185">Reference proteome</keyword>
<dbReference type="InterPro" id="IPR035411">
    <property type="entry name" value="Putative_G5P"/>
</dbReference>
<evidence type="ECO:0000313" key="1">
    <source>
        <dbReference type="EMBL" id="TDP40700.1"/>
    </source>
</evidence>
<dbReference type="Proteomes" id="UP000295531">
    <property type="component" value="Unassembled WGS sequence"/>
</dbReference>
<dbReference type="EMBL" id="SNXI01000001">
    <property type="protein sequence ID" value="TDP40700.1"/>
    <property type="molecule type" value="Genomic_DNA"/>
</dbReference>
<reference evidence="1 2" key="1">
    <citation type="submission" date="2019-03" db="EMBL/GenBank/DDBJ databases">
        <title>Freshwater and sediment microbial communities from various areas in North America, analyzing microbe dynamics in response to fracking.</title>
        <authorList>
            <person name="Lamendella R."/>
        </authorList>
    </citation>
    <scope>NUCLEOTIDE SEQUENCE [LARGE SCALE GENOMIC DNA]</scope>
    <source>
        <strain evidence="1 2">18_TX</strain>
    </source>
</reference>
<name>A0A4R6PTW0_9GAMM</name>
<protein>
    <submittedName>
        <fullName evidence="1">Uncharacterized protein</fullName>
    </submittedName>
</protein>
<organism evidence="1 2">
    <name type="scientific">Idiomarina aquatica</name>
    <dbReference type="NCBI Taxonomy" id="1327752"/>
    <lineage>
        <taxon>Bacteria</taxon>
        <taxon>Pseudomonadati</taxon>
        <taxon>Pseudomonadota</taxon>
        <taxon>Gammaproteobacteria</taxon>
        <taxon>Alteromonadales</taxon>
        <taxon>Idiomarinaceae</taxon>
        <taxon>Idiomarina</taxon>
    </lineage>
</organism>
<evidence type="ECO:0000313" key="2">
    <source>
        <dbReference type="Proteomes" id="UP000295531"/>
    </source>
</evidence>
<dbReference type="RefSeq" id="WP_133538386.1">
    <property type="nucleotide sequence ID" value="NZ_SNXI01000001.1"/>
</dbReference>
<dbReference type="OrthoDB" id="6238301at2"/>
<dbReference type="AlphaFoldDB" id="A0A4R6PTW0"/>
<dbReference type="Pfam" id="PF17426">
    <property type="entry name" value="Putative_G5P"/>
    <property type="match status" value="1"/>
</dbReference>
<gene>
    <name evidence="1" type="ORF">DEU29_101250</name>
</gene>
<sequence>MQQGNNQSQVNNEGLFLQGRFAGFIENHRTGNDGSPWVQHFAGVEMVKPNGFPGETIVERLQVPKDLISQGITGKFNDLMGKPVKIECWIRAYSTRGGASYSLQLANHMDAIRSAGSAELKKAV</sequence>
<proteinExistence type="predicted"/>
<comment type="caution">
    <text evidence="1">The sequence shown here is derived from an EMBL/GenBank/DDBJ whole genome shotgun (WGS) entry which is preliminary data.</text>
</comment>
<accession>A0A4R6PTW0</accession>